<protein>
    <recommendedName>
        <fullName evidence="5">DUF3999 domain-containing protein</fullName>
    </recommendedName>
</protein>
<dbReference type="SUPFAM" id="SSF49785">
    <property type="entry name" value="Galactose-binding domain-like"/>
    <property type="match status" value="1"/>
</dbReference>
<dbReference type="Proteomes" id="UP000183997">
    <property type="component" value="Unassembled WGS sequence"/>
</dbReference>
<evidence type="ECO:0008006" key="5">
    <source>
        <dbReference type="Google" id="ProtNLM"/>
    </source>
</evidence>
<feature type="chain" id="PRO_5013200831" description="DUF3999 domain-containing protein" evidence="2">
    <location>
        <begin position="22"/>
        <end position="410"/>
    </location>
</feature>
<reference evidence="4" key="1">
    <citation type="submission" date="2016-11" db="EMBL/GenBank/DDBJ databases">
        <authorList>
            <person name="Varghese N."/>
            <person name="Submissions S."/>
        </authorList>
    </citation>
    <scope>NUCLEOTIDE SEQUENCE [LARGE SCALE GENOMIC DNA]</scope>
    <source>
        <strain evidence="4">DSM 10349</strain>
    </source>
</reference>
<dbReference type="OrthoDB" id="1806788at2"/>
<evidence type="ECO:0000313" key="4">
    <source>
        <dbReference type="Proteomes" id="UP000183997"/>
    </source>
</evidence>
<name>A0A1M6QYF1_9FIRM</name>
<evidence type="ECO:0000313" key="3">
    <source>
        <dbReference type="EMBL" id="SHK25183.1"/>
    </source>
</evidence>
<keyword evidence="2" id="KW-0732">Signal</keyword>
<keyword evidence="1" id="KW-1133">Transmembrane helix</keyword>
<sequence length="410" mass="46466">MKHARLLTLVFVLLLALPAFADFQVAQWQFNKPLSASEEGLTLLQLDEEILKHTRQDFADIRIVSEQGQELPYQIVPFTGGEIHGLGTYVLENEGIINHVTGKDFTSLTFNMSEPTVTNCITLEIDSKDDYLREVIIEGSTDNQNWSLIKKDKIFSVGSAIKDTELLYPTVDFRLVRVTIQGKDEKPLVVNEASINLIPVADQDFTSLPATLLKTEQAAKRTLVDLDLAVKGYNLDHLELQIEGRNYQRQVEAFHSFNGSDWIGLGSSSIYQHQWSEHQVTHTTIALQQNCGRYLRLIIHNQDSPPLIIKGVAVWGQAPKLLVDLPTGKHRIWYGNPEAKMVNYDVQQFSHLVQKQDLPVIAPAEQQVNENYKPQEKPWTERNRWLLNAAIISVALLLGLIIINNMKSKR</sequence>
<keyword evidence="1" id="KW-0472">Membrane</keyword>
<accession>A0A1M6QYF1</accession>
<proteinExistence type="predicted"/>
<dbReference type="InterPro" id="IPR008979">
    <property type="entry name" value="Galactose-bd-like_sf"/>
</dbReference>
<keyword evidence="1" id="KW-0812">Transmembrane</keyword>
<gene>
    <name evidence="3" type="ORF">SAMN02745123_01276</name>
</gene>
<dbReference type="AlphaFoldDB" id="A0A1M6QYF1"/>
<keyword evidence="4" id="KW-1185">Reference proteome</keyword>
<evidence type="ECO:0000256" key="1">
    <source>
        <dbReference type="SAM" id="Phobius"/>
    </source>
</evidence>
<dbReference type="EMBL" id="FRAR01000009">
    <property type="protein sequence ID" value="SHK25183.1"/>
    <property type="molecule type" value="Genomic_DNA"/>
</dbReference>
<dbReference type="Gene3D" id="2.60.120.260">
    <property type="entry name" value="Galactose-binding domain-like"/>
    <property type="match status" value="1"/>
</dbReference>
<dbReference type="STRING" id="1121421.SAMN02745123_01276"/>
<dbReference type="RefSeq" id="WP_072911981.1">
    <property type="nucleotide sequence ID" value="NZ_FRAR01000009.1"/>
</dbReference>
<organism evidence="3 4">
    <name type="scientific">Desulforamulus aeronauticus DSM 10349</name>
    <dbReference type="NCBI Taxonomy" id="1121421"/>
    <lineage>
        <taxon>Bacteria</taxon>
        <taxon>Bacillati</taxon>
        <taxon>Bacillota</taxon>
        <taxon>Clostridia</taxon>
        <taxon>Eubacteriales</taxon>
        <taxon>Peptococcaceae</taxon>
        <taxon>Desulforamulus</taxon>
    </lineage>
</organism>
<feature type="transmembrane region" description="Helical" evidence="1">
    <location>
        <begin position="385"/>
        <end position="403"/>
    </location>
</feature>
<evidence type="ECO:0000256" key="2">
    <source>
        <dbReference type="SAM" id="SignalP"/>
    </source>
</evidence>
<feature type="signal peptide" evidence="2">
    <location>
        <begin position="1"/>
        <end position="21"/>
    </location>
</feature>